<protein>
    <recommendedName>
        <fullName evidence="3">Transposase</fullName>
    </recommendedName>
</protein>
<accession>A0A1L8QXF7</accession>
<comment type="caution">
    <text evidence="1">The sequence shown here is derived from an EMBL/GenBank/DDBJ whole genome shotgun (WGS) entry which is preliminary data.</text>
</comment>
<evidence type="ECO:0000313" key="2">
    <source>
        <dbReference type="Proteomes" id="UP000182149"/>
    </source>
</evidence>
<sequence>MIYLVIAMTIADGTKQKQFRTYREALCYATDYRHIRSSRILKHQNVLADFSY</sequence>
<dbReference type="RefSeq" id="WP_169818069.1">
    <property type="nucleotide sequence ID" value="NZ_JBHSHF010000002.1"/>
</dbReference>
<dbReference type="EMBL" id="JXKD01000001">
    <property type="protein sequence ID" value="OJG12164.1"/>
    <property type="molecule type" value="Genomic_DNA"/>
</dbReference>
<reference evidence="1 2" key="1">
    <citation type="submission" date="2014-12" db="EMBL/GenBank/DDBJ databases">
        <title>Draft genome sequences of 29 type strains of Enterococci.</title>
        <authorList>
            <person name="Zhong Z."/>
            <person name="Sun Z."/>
            <person name="Liu W."/>
            <person name="Zhang W."/>
            <person name="Zhang H."/>
        </authorList>
    </citation>
    <scope>NUCLEOTIDE SEQUENCE [LARGE SCALE GENOMIC DNA]</scope>
    <source>
        <strain evidence="1 2">DSM 17690</strain>
    </source>
</reference>
<name>A0A1L8QXF7_9ENTE</name>
<keyword evidence="2" id="KW-1185">Reference proteome</keyword>
<evidence type="ECO:0000313" key="1">
    <source>
        <dbReference type="EMBL" id="OJG12164.1"/>
    </source>
</evidence>
<dbReference type="Proteomes" id="UP000182149">
    <property type="component" value="Unassembled WGS sequence"/>
</dbReference>
<gene>
    <name evidence="1" type="ORF">RU93_GL000094</name>
</gene>
<organism evidence="1 2">
    <name type="scientific">Enterococcus aquimarinus</name>
    <dbReference type="NCBI Taxonomy" id="328396"/>
    <lineage>
        <taxon>Bacteria</taxon>
        <taxon>Bacillati</taxon>
        <taxon>Bacillota</taxon>
        <taxon>Bacilli</taxon>
        <taxon>Lactobacillales</taxon>
        <taxon>Enterococcaceae</taxon>
        <taxon>Enterococcus</taxon>
    </lineage>
</organism>
<proteinExistence type="predicted"/>
<evidence type="ECO:0008006" key="3">
    <source>
        <dbReference type="Google" id="ProtNLM"/>
    </source>
</evidence>
<dbReference type="AlphaFoldDB" id="A0A1L8QXF7"/>